<comment type="similarity">
    <text evidence="1 4">Belongs to the aldehyde dehydrogenase family.</text>
</comment>
<dbReference type="PANTHER" id="PTHR42804:SF1">
    <property type="entry name" value="ALDEHYDE DEHYDROGENASE-RELATED"/>
    <property type="match status" value="1"/>
</dbReference>
<keyword evidence="7" id="KW-1185">Reference proteome</keyword>
<evidence type="ECO:0000313" key="6">
    <source>
        <dbReference type="EMBL" id="USQ87416.1"/>
    </source>
</evidence>
<evidence type="ECO:0000259" key="5">
    <source>
        <dbReference type="Pfam" id="PF00171"/>
    </source>
</evidence>
<dbReference type="PROSITE" id="PS00687">
    <property type="entry name" value="ALDEHYDE_DEHYDR_GLU"/>
    <property type="match status" value="1"/>
</dbReference>
<dbReference type="Gene3D" id="3.40.309.10">
    <property type="entry name" value="Aldehyde Dehydrogenase, Chain A, domain 2"/>
    <property type="match status" value="1"/>
</dbReference>
<proteinExistence type="inferred from homology"/>
<dbReference type="EMBL" id="CP099468">
    <property type="protein sequence ID" value="USQ87416.1"/>
    <property type="molecule type" value="Genomic_DNA"/>
</dbReference>
<feature type="active site" evidence="3">
    <location>
        <position position="245"/>
    </location>
</feature>
<dbReference type="SUPFAM" id="SSF53720">
    <property type="entry name" value="ALDH-like"/>
    <property type="match status" value="1"/>
</dbReference>
<gene>
    <name evidence="6" type="ORF">NFX46_29095</name>
</gene>
<evidence type="ECO:0000256" key="4">
    <source>
        <dbReference type="RuleBase" id="RU003345"/>
    </source>
</evidence>
<feature type="domain" description="Aldehyde dehydrogenase" evidence="5">
    <location>
        <begin position="13"/>
        <end position="459"/>
    </location>
</feature>
<dbReference type="InterPro" id="IPR016162">
    <property type="entry name" value="Ald_DH_N"/>
</dbReference>
<dbReference type="InterPro" id="IPR029510">
    <property type="entry name" value="Ald_DH_CS_GLU"/>
</dbReference>
<name>A0ABY4ZEN6_9ACTN</name>
<dbReference type="Proteomes" id="UP001056374">
    <property type="component" value="Chromosome"/>
</dbReference>
<dbReference type="PANTHER" id="PTHR42804">
    <property type="entry name" value="ALDEHYDE DEHYDROGENASE"/>
    <property type="match status" value="1"/>
</dbReference>
<evidence type="ECO:0000256" key="1">
    <source>
        <dbReference type="ARBA" id="ARBA00009986"/>
    </source>
</evidence>
<evidence type="ECO:0000256" key="2">
    <source>
        <dbReference type="ARBA" id="ARBA00023002"/>
    </source>
</evidence>
<dbReference type="InterPro" id="IPR015590">
    <property type="entry name" value="Aldehyde_DH_dom"/>
</dbReference>
<dbReference type="CDD" id="cd07138">
    <property type="entry name" value="ALDH_CddD_SSP0762"/>
    <property type="match status" value="1"/>
</dbReference>
<organism evidence="6 7">
    <name type="scientific">Streptomyces phaeoluteigriseus</name>
    <dbReference type="NCBI Taxonomy" id="114686"/>
    <lineage>
        <taxon>Bacteria</taxon>
        <taxon>Bacillati</taxon>
        <taxon>Actinomycetota</taxon>
        <taxon>Actinomycetes</taxon>
        <taxon>Kitasatosporales</taxon>
        <taxon>Streptomycetaceae</taxon>
        <taxon>Streptomyces</taxon>
        <taxon>Streptomyces aurantiacus group</taxon>
    </lineage>
</organism>
<sequence>MKAHDGIYLDGAWRPAAGQDVIEVVNPADEQIIGRVPAAGPEDIDTAVRAARAALPAWAATPPAERAARLTALRDVLAARKDEIAETVTAELGSPLPFSQAVHAAVPIAVAGSYAELAATHSFEEKVGNSVVHHEPVGVVGAITPWNYPLHQIVAKAAPALAAGCTVVLKPAEDTPLVAQLFAEAVHEAGFPAGVFNLVTGLGPVAGQALAEHPGVDLVSFTGSTAVGRQVAATAAAAIKKVALELGGKSANVILPSADLARAVNVGVANVMSNSGQTCSAWTRMLVHRDRYDEAVELAATAAAKYGDRIGPVVNAKQQARVRGYIETGVAEGARLVAGGTETPHERGWFVSPTVFADVTPDMTIAQEEIFGPVLSILRYEDEADALRIANGTVYGLAGAVWAGDEAEAVAFARRMDTGQVDINGGRFNLRAPFGGYKQSGVGRELGAHGLAEYLQTKSLQF</sequence>
<reference evidence="6" key="1">
    <citation type="submission" date="2022-06" db="EMBL/GenBank/DDBJ databases">
        <title>Complete genome sequence of soil microorganisms Streptomyces sp. Qhu-M197 isolated from Alpine meadows habitats on the Tibetan Plateau.</title>
        <authorList>
            <person name="Zhang B."/>
            <person name="Xiang X."/>
            <person name="Fan J."/>
        </authorList>
    </citation>
    <scope>NUCLEOTIDE SEQUENCE</scope>
    <source>
        <strain evidence="6">Qhu-M197</strain>
    </source>
</reference>
<accession>A0ABY4ZEN6</accession>
<dbReference type="Pfam" id="PF00171">
    <property type="entry name" value="Aldedh"/>
    <property type="match status" value="1"/>
</dbReference>
<evidence type="ECO:0000313" key="7">
    <source>
        <dbReference type="Proteomes" id="UP001056374"/>
    </source>
</evidence>
<dbReference type="RefSeq" id="WP_252553401.1">
    <property type="nucleotide sequence ID" value="NZ_CP099468.1"/>
</dbReference>
<dbReference type="Gene3D" id="3.40.605.10">
    <property type="entry name" value="Aldehyde Dehydrogenase, Chain A, domain 1"/>
    <property type="match status" value="1"/>
</dbReference>
<dbReference type="InterPro" id="IPR016163">
    <property type="entry name" value="Ald_DH_C"/>
</dbReference>
<evidence type="ECO:0000256" key="3">
    <source>
        <dbReference type="PROSITE-ProRule" id="PRU10007"/>
    </source>
</evidence>
<keyword evidence="2 4" id="KW-0560">Oxidoreductase</keyword>
<protein>
    <submittedName>
        <fullName evidence="6">Aldehyde dehydrogenase family protein</fullName>
    </submittedName>
</protein>
<dbReference type="InterPro" id="IPR016161">
    <property type="entry name" value="Ald_DH/histidinol_DH"/>
</dbReference>